<comment type="caution">
    <text evidence="1">The sequence shown here is derived from an EMBL/GenBank/DDBJ whole genome shotgun (WGS) entry which is preliminary data.</text>
</comment>
<proteinExistence type="predicted"/>
<accession>A0A2T7BE93</accession>
<organism evidence="1 2">
    <name type="scientific">Chitinophaga parva</name>
    <dbReference type="NCBI Taxonomy" id="2169414"/>
    <lineage>
        <taxon>Bacteria</taxon>
        <taxon>Pseudomonadati</taxon>
        <taxon>Bacteroidota</taxon>
        <taxon>Chitinophagia</taxon>
        <taxon>Chitinophagales</taxon>
        <taxon>Chitinophagaceae</taxon>
        <taxon>Chitinophaga</taxon>
    </lineage>
</organism>
<evidence type="ECO:0008006" key="3">
    <source>
        <dbReference type="Google" id="ProtNLM"/>
    </source>
</evidence>
<gene>
    <name evidence="1" type="ORF">DCC81_23485</name>
</gene>
<dbReference type="SUPFAM" id="SSF51126">
    <property type="entry name" value="Pectin lyase-like"/>
    <property type="match status" value="1"/>
</dbReference>
<sequence>MKFKHVLPACLLIAVALVTCKTEEKRPVPKPVPVVPVAVVPPPKPVLSFSQPRYGAADMDWMTIHPDTLAYFLHGAPFTTYNYSITGGKGLLHHGLQAAEGQFTTDSTGAYAWNCLSLADYKDGDLTLTVVNTRQPADSFATRTVKEQYVIRNYRDFLAMGRHAKTSGHKVAYTQACDFAFPDTTFRDCPVPVKFGSSYNGKGHTISNLTIYAPYRRRGTTDVALFDTLDKDAVLKNVRLVLSARGIRNANVNAYTAGLATVHYGTIRNCSVKGTIRFADSSGMAGGLVAEAQHARIIGSSFTGRLEGNKVAGIVGNMQYTEVDMCYANFAAKSNGMIAGILGFTYLGDTTGQATAVRNCFVHFSKLEGAAAPKAGAIATDDFQNRETLLVSNCYSNGPMETAGSTTYTTLDELNLAIGTVTVTTDDAQSNAPPHDKPFRANRNINKAPLLWWQ</sequence>
<evidence type="ECO:0000313" key="1">
    <source>
        <dbReference type="EMBL" id="PUZ23350.1"/>
    </source>
</evidence>
<dbReference type="InterPro" id="IPR011050">
    <property type="entry name" value="Pectin_lyase_fold/virulence"/>
</dbReference>
<reference evidence="1 2" key="1">
    <citation type="submission" date="2018-04" db="EMBL/GenBank/DDBJ databases">
        <title>Chitinophaga fuyangensis sp. nov., isolated from soil in a chemical factory.</title>
        <authorList>
            <person name="Chen K."/>
        </authorList>
    </citation>
    <scope>NUCLEOTIDE SEQUENCE [LARGE SCALE GENOMIC DNA]</scope>
    <source>
        <strain evidence="1 2">LY-1</strain>
    </source>
</reference>
<name>A0A2T7BE93_9BACT</name>
<protein>
    <recommendedName>
        <fullName evidence="3">GLUG domain-containing protein</fullName>
    </recommendedName>
</protein>
<dbReference type="RefSeq" id="WP_108689101.1">
    <property type="nucleotide sequence ID" value="NZ_QCYK01000003.1"/>
</dbReference>
<dbReference type="Gene3D" id="2.160.20.110">
    <property type="match status" value="1"/>
</dbReference>
<evidence type="ECO:0000313" key="2">
    <source>
        <dbReference type="Proteomes" id="UP000244450"/>
    </source>
</evidence>
<dbReference type="OrthoDB" id="9807519at2"/>
<dbReference type="EMBL" id="QCYK01000003">
    <property type="protein sequence ID" value="PUZ23350.1"/>
    <property type="molecule type" value="Genomic_DNA"/>
</dbReference>
<dbReference type="AlphaFoldDB" id="A0A2T7BE93"/>
<keyword evidence="2" id="KW-1185">Reference proteome</keyword>
<dbReference type="Proteomes" id="UP000244450">
    <property type="component" value="Unassembled WGS sequence"/>
</dbReference>